<dbReference type="InterPro" id="IPR007259">
    <property type="entry name" value="GCP"/>
</dbReference>
<dbReference type="GO" id="GO:0051321">
    <property type="term" value="P:meiotic cell cycle"/>
    <property type="evidence" value="ECO:0007669"/>
    <property type="project" value="TreeGrafter"/>
</dbReference>
<evidence type="ECO:0000256" key="4">
    <source>
        <dbReference type="ARBA" id="ARBA00022701"/>
    </source>
</evidence>
<dbReference type="GO" id="GO:0051225">
    <property type="term" value="P:spindle assembly"/>
    <property type="evidence" value="ECO:0007669"/>
    <property type="project" value="TreeGrafter"/>
</dbReference>
<dbReference type="GO" id="GO:0007020">
    <property type="term" value="P:microtubule nucleation"/>
    <property type="evidence" value="ECO:0007669"/>
    <property type="project" value="InterPro"/>
</dbReference>
<gene>
    <name evidence="9" type="ORF">Pcinc_043976</name>
</gene>
<dbReference type="Pfam" id="PF04130">
    <property type="entry name" value="GCP_C_terminal"/>
    <property type="match status" value="1"/>
</dbReference>
<feature type="domain" description="Gamma tubulin complex component protein N-terminal" evidence="8">
    <location>
        <begin position="291"/>
        <end position="595"/>
    </location>
</feature>
<dbReference type="GO" id="GO:0031122">
    <property type="term" value="P:cytoplasmic microtubule organization"/>
    <property type="evidence" value="ECO:0007669"/>
    <property type="project" value="TreeGrafter"/>
</dbReference>
<name>A0AAE1EET6_PETCI</name>
<organism evidence="9 10">
    <name type="scientific">Petrolisthes cinctipes</name>
    <name type="common">Flat porcelain crab</name>
    <dbReference type="NCBI Taxonomy" id="88211"/>
    <lineage>
        <taxon>Eukaryota</taxon>
        <taxon>Metazoa</taxon>
        <taxon>Ecdysozoa</taxon>
        <taxon>Arthropoda</taxon>
        <taxon>Crustacea</taxon>
        <taxon>Multicrustacea</taxon>
        <taxon>Malacostraca</taxon>
        <taxon>Eumalacostraca</taxon>
        <taxon>Eucarida</taxon>
        <taxon>Decapoda</taxon>
        <taxon>Pleocyemata</taxon>
        <taxon>Anomura</taxon>
        <taxon>Galatheoidea</taxon>
        <taxon>Porcellanidae</taxon>
        <taxon>Petrolisthes</taxon>
    </lineage>
</organism>
<dbReference type="Proteomes" id="UP001286313">
    <property type="component" value="Unassembled WGS sequence"/>
</dbReference>
<evidence type="ECO:0000256" key="5">
    <source>
        <dbReference type="ARBA" id="ARBA00023212"/>
    </source>
</evidence>
<comment type="caution">
    <text evidence="9">The sequence shown here is derived from an EMBL/GenBank/DDBJ whole genome shotgun (WGS) entry which is preliminary data.</text>
</comment>
<dbReference type="InterPro" id="IPR040457">
    <property type="entry name" value="GCP_C"/>
</dbReference>
<evidence type="ECO:0000256" key="1">
    <source>
        <dbReference type="ARBA" id="ARBA00004245"/>
    </source>
</evidence>
<dbReference type="GO" id="GO:0000930">
    <property type="term" value="C:gamma-tubulin complex"/>
    <property type="evidence" value="ECO:0007669"/>
    <property type="project" value="TreeGrafter"/>
</dbReference>
<evidence type="ECO:0000313" key="10">
    <source>
        <dbReference type="Proteomes" id="UP001286313"/>
    </source>
</evidence>
<dbReference type="InterPro" id="IPR041470">
    <property type="entry name" value="GCP_N"/>
</dbReference>
<evidence type="ECO:0000256" key="3">
    <source>
        <dbReference type="ARBA" id="ARBA00022490"/>
    </source>
</evidence>
<dbReference type="GO" id="GO:0043015">
    <property type="term" value="F:gamma-tubulin binding"/>
    <property type="evidence" value="ECO:0007669"/>
    <property type="project" value="InterPro"/>
</dbReference>
<keyword evidence="4" id="KW-0493">Microtubule</keyword>
<evidence type="ECO:0000259" key="8">
    <source>
        <dbReference type="Pfam" id="PF17681"/>
    </source>
</evidence>
<sequence>MERKVDEVEIIEVDEMERKVDDEMERIEVDEVERKEDEVERIEVDEMERKEVDEMERKVDKTVRPYKYPGDMMDASNTLLKRLCGHVTGASQDGLATHFQLALQLLNEAPTGGRLDDHNVVADKIKRRLIGEKRLEDAARFASLMNRLQKSAVLRNKTSILAFFFALTQDSGPKIENGICLGPSEADLFPLPRLYHQPSQEPTAASAPQESVVSHVHPHSQSQSPQPSSPSTRVSRLAAIYTGSGGLSGERRQPGSQTHSPTTERRPFVPPLPKHTTTKEAMVEVTEKVLIRELLFVFQGIEGKIIKMDANKEGYKLDPKVRLSGSQREMILKLAELGWLYIQVKNFCEWGSGSMEHRCDVASGGLVSQSLVLALREELSEYCRLIAVLEAQNQDGGDTPVSESGGGLTLRRLVLWTLEPRTRLRILAFLTHAARTLSGGACVSAIYQHLHHGDAAHRGVVRRVLSKACTPLYLTLTQWLLDGTLQDPHHEFFIAADPTVADDRLWQDKYSIRWGMLPSFISKTQAQQVLASGKSLNFLRNVCQFRAPISGRDAIKAALQQTTVESLFSQDESNQLDHLLGLTFRETSRHVLEEILNRHQLMSHLRALRRYLLLEQGHFIHYLMKILSPELCKPASNLYPHNLSSLLETAVSATNAQYEDPDVLRRLDVRLLEISPGDLGWDVFSLDYHVDGAIGTVFTGECMRQYLMLFNALWKDKRMEMILADIWKEQAATSKLCRDLPEMRGVLHRVQLLTQDMVHLVHQMEYYMTFEVLECSWHDLTTKLQTAESLDHIISAHNQFLHRIVAGALLDAESKDVRTHLRTFYNLIQNLRGLQEQLSLAVSAEVNARKAAETEIQARTAAGDFGTSAEREEIERKRRKEFTTSVLPKLKSDLRINDQTYQDMVQSFLLMLAQQDDQKLHLLSTRLDFNEYYHRRDHRLNQRLTYHHKRKSMGASTFQG</sequence>
<feature type="compositionally biased region" description="Polar residues" evidence="6">
    <location>
        <begin position="197"/>
        <end position="209"/>
    </location>
</feature>
<evidence type="ECO:0008006" key="11">
    <source>
        <dbReference type="Google" id="ProtNLM"/>
    </source>
</evidence>
<dbReference type="AlphaFoldDB" id="A0AAE1EET6"/>
<evidence type="ECO:0000259" key="7">
    <source>
        <dbReference type="Pfam" id="PF04130"/>
    </source>
</evidence>
<feature type="domain" description="Gamma tubulin complex component C-terminal" evidence="7">
    <location>
        <begin position="601"/>
        <end position="933"/>
    </location>
</feature>
<proteinExistence type="inferred from homology"/>
<evidence type="ECO:0000313" key="9">
    <source>
        <dbReference type="EMBL" id="KAK3849254.1"/>
    </source>
</evidence>
<evidence type="ECO:0000256" key="6">
    <source>
        <dbReference type="SAM" id="MobiDB-lite"/>
    </source>
</evidence>
<dbReference type="EMBL" id="JAWQEG010009033">
    <property type="protein sequence ID" value="KAK3849254.1"/>
    <property type="molecule type" value="Genomic_DNA"/>
</dbReference>
<dbReference type="PANTHER" id="PTHR19302:SF14">
    <property type="entry name" value="GAMMA-TUBULIN COMPLEX COMPONENT 3"/>
    <property type="match status" value="1"/>
</dbReference>
<protein>
    <recommendedName>
        <fullName evidence="11">Gamma-tubulin complex component</fullName>
    </recommendedName>
</protein>
<dbReference type="Gene3D" id="1.20.120.1900">
    <property type="entry name" value="Gamma-tubulin complex, C-terminal domain"/>
    <property type="match status" value="1"/>
</dbReference>
<feature type="compositionally biased region" description="Low complexity" evidence="6">
    <location>
        <begin position="211"/>
        <end position="231"/>
    </location>
</feature>
<dbReference type="GO" id="GO:0051011">
    <property type="term" value="F:microtubule minus-end binding"/>
    <property type="evidence" value="ECO:0007669"/>
    <property type="project" value="TreeGrafter"/>
</dbReference>
<keyword evidence="3" id="KW-0963">Cytoplasm</keyword>
<evidence type="ECO:0000256" key="2">
    <source>
        <dbReference type="ARBA" id="ARBA00010337"/>
    </source>
</evidence>
<dbReference type="InterPro" id="IPR042241">
    <property type="entry name" value="GCP_C_sf"/>
</dbReference>
<dbReference type="GO" id="GO:0000278">
    <property type="term" value="P:mitotic cell cycle"/>
    <property type="evidence" value="ECO:0007669"/>
    <property type="project" value="TreeGrafter"/>
</dbReference>
<keyword evidence="10" id="KW-1185">Reference proteome</keyword>
<dbReference type="GO" id="GO:0005874">
    <property type="term" value="C:microtubule"/>
    <property type="evidence" value="ECO:0007669"/>
    <property type="project" value="UniProtKB-KW"/>
</dbReference>
<dbReference type="Pfam" id="PF17681">
    <property type="entry name" value="GCP_N_terminal"/>
    <property type="match status" value="1"/>
</dbReference>
<feature type="region of interest" description="Disordered" evidence="6">
    <location>
        <begin position="195"/>
        <end position="275"/>
    </location>
</feature>
<comment type="similarity">
    <text evidence="2">Belongs to the TUBGCP family.</text>
</comment>
<comment type="subcellular location">
    <subcellularLocation>
        <location evidence="1">Cytoplasm</location>
        <location evidence="1">Cytoskeleton</location>
    </subcellularLocation>
</comment>
<dbReference type="PANTHER" id="PTHR19302">
    <property type="entry name" value="GAMMA TUBULIN COMPLEX PROTEIN"/>
    <property type="match status" value="1"/>
</dbReference>
<dbReference type="GO" id="GO:0000922">
    <property type="term" value="C:spindle pole"/>
    <property type="evidence" value="ECO:0007669"/>
    <property type="project" value="InterPro"/>
</dbReference>
<accession>A0AAE1EET6</accession>
<reference evidence="9" key="1">
    <citation type="submission" date="2023-10" db="EMBL/GenBank/DDBJ databases">
        <title>Genome assemblies of two species of porcelain crab, Petrolisthes cinctipes and Petrolisthes manimaculis (Anomura: Porcellanidae).</title>
        <authorList>
            <person name="Angst P."/>
        </authorList>
    </citation>
    <scope>NUCLEOTIDE SEQUENCE</scope>
    <source>
        <strain evidence="9">PB745_01</strain>
        <tissue evidence="9">Gill</tissue>
    </source>
</reference>
<keyword evidence="5" id="KW-0206">Cytoskeleton</keyword>